<evidence type="ECO:0000256" key="1">
    <source>
        <dbReference type="ARBA" id="ARBA00022676"/>
    </source>
</evidence>
<dbReference type="PANTHER" id="PTHR12526">
    <property type="entry name" value="GLYCOSYLTRANSFERASE"/>
    <property type="match status" value="1"/>
</dbReference>
<sequence length="511" mass="58150">MYYFVNTSINPKKSGIEHAEMKRLALFNAHQVPAKMVTRFFSLSLHQTLKDAGVLESNQINLFDFIQGSSDFQPVTTTIKDLHLSADMRITADGDNYVVTQNDQMLMRVNTFAPDHQQLNNVQYFDQNGKLVKTDWYDTRGFKGLEQFYTFDGQVASEQVLNPDGEVVYQTFHQPDRQNLTQNSLYRFINYDGQDWSFVGEQNMTSFFLDELNRQTPKSVFIIDRTYELAYPALQMHTKAFKVMHLHSNHVNNPDQPKTATLNYNYAYALNNRTDWNGVIASTKEQAQDFSDRYGQQPAVYPIPVGLVPAAQLSARKPTWKSRIAGKVIYVARLAEEKQQDQAIRAFAKVHEKLPAATLDFWGYANGDTGKQLKALVAELGLTEVVKFNDYTNDLKKVYNTAQLALLTSRAEGFALALLEGQAHGVPQIAYDVKYGPRDIIKPGEDGELVPLNDEDALAQAMITLLSDDDKLKAYSRQAYQDAKRYSEDAVWDAWQPLMQAADKFYEQEES</sequence>
<protein>
    <submittedName>
        <fullName evidence="4">Poly(Glycerol-phosphate) alpha-glucosyltransferase</fullName>
    </submittedName>
</protein>
<evidence type="ECO:0000259" key="3">
    <source>
        <dbReference type="Pfam" id="PF00534"/>
    </source>
</evidence>
<dbReference type="InterPro" id="IPR022372">
    <property type="entry name" value="Accessory_SS_Asp1"/>
</dbReference>
<dbReference type="GO" id="GO:0016757">
    <property type="term" value="F:glycosyltransferase activity"/>
    <property type="evidence" value="ECO:0007669"/>
    <property type="project" value="UniProtKB-KW"/>
</dbReference>
<dbReference type="Pfam" id="PF16993">
    <property type="entry name" value="Asp1"/>
    <property type="match status" value="1"/>
</dbReference>
<dbReference type="InterPro" id="IPR001296">
    <property type="entry name" value="Glyco_trans_1"/>
</dbReference>
<dbReference type="GO" id="GO:0015031">
    <property type="term" value="P:protein transport"/>
    <property type="evidence" value="ECO:0007669"/>
    <property type="project" value="InterPro"/>
</dbReference>
<dbReference type="AlphaFoldDB" id="A0A0R2NV74"/>
<feature type="domain" description="Glycosyl transferase family 1" evidence="3">
    <location>
        <begin position="327"/>
        <end position="481"/>
    </location>
</feature>
<reference evidence="4 5" key="1">
    <citation type="journal article" date="2015" name="Genome Announc.">
        <title>Expanding the biotechnology potential of lactobacilli through comparative genomics of 213 strains and associated genera.</title>
        <authorList>
            <person name="Sun Z."/>
            <person name="Harris H.M."/>
            <person name="McCann A."/>
            <person name="Guo C."/>
            <person name="Argimon S."/>
            <person name="Zhang W."/>
            <person name="Yang X."/>
            <person name="Jeffery I.B."/>
            <person name="Cooney J.C."/>
            <person name="Kagawa T.F."/>
            <person name="Liu W."/>
            <person name="Song Y."/>
            <person name="Salvetti E."/>
            <person name="Wrobel A."/>
            <person name="Rasinkangas P."/>
            <person name="Parkhill J."/>
            <person name="Rea M.C."/>
            <person name="O'Sullivan O."/>
            <person name="Ritari J."/>
            <person name="Douillard F.P."/>
            <person name="Paul Ross R."/>
            <person name="Yang R."/>
            <person name="Briner A.E."/>
            <person name="Felis G.E."/>
            <person name="de Vos W.M."/>
            <person name="Barrangou R."/>
            <person name="Klaenhammer T.R."/>
            <person name="Caufield P.W."/>
            <person name="Cui Y."/>
            <person name="Zhang H."/>
            <person name="O'Toole P.W."/>
        </authorList>
    </citation>
    <scope>NUCLEOTIDE SEQUENCE [LARGE SCALE GENOMIC DNA]</scope>
    <source>
        <strain evidence="4 5">DSM 21115</strain>
    </source>
</reference>
<keyword evidence="2 4" id="KW-0808">Transferase</keyword>
<dbReference type="RefSeq" id="WP_024626139.1">
    <property type="nucleotide sequence ID" value="NZ_AYGX02000036.1"/>
</dbReference>
<evidence type="ECO:0000256" key="2">
    <source>
        <dbReference type="ARBA" id="ARBA00022679"/>
    </source>
</evidence>
<comment type="caution">
    <text evidence="4">The sequence shown here is derived from an EMBL/GenBank/DDBJ whole genome shotgun (WGS) entry which is preliminary data.</text>
</comment>
<name>A0A0R2NV74_9LACO</name>
<proteinExistence type="predicted"/>
<evidence type="ECO:0000313" key="5">
    <source>
        <dbReference type="Proteomes" id="UP000050920"/>
    </source>
</evidence>
<evidence type="ECO:0000313" key="4">
    <source>
        <dbReference type="EMBL" id="KRO28626.1"/>
    </source>
</evidence>
<dbReference type="Proteomes" id="UP000050920">
    <property type="component" value="Unassembled WGS sequence"/>
</dbReference>
<keyword evidence="5" id="KW-1185">Reference proteome</keyword>
<dbReference type="Gene3D" id="3.40.50.2000">
    <property type="entry name" value="Glycogen Phosphorylase B"/>
    <property type="match status" value="2"/>
</dbReference>
<dbReference type="SUPFAM" id="SSF53756">
    <property type="entry name" value="UDP-Glycosyltransferase/glycogen phosphorylase"/>
    <property type="match status" value="1"/>
</dbReference>
<dbReference type="PANTHER" id="PTHR12526:SF629">
    <property type="entry name" value="TEICHURONIC ACID BIOSYNTHESIS GLYCOSYLTRANSFERASE TUAH-RELATED"/>
    <property type="match status" value="1"/>
</dbReference>
<dbReference type="EMBL" id="AYGX02000036">
    <property type="protein sequence ID" value="KRO28626.1"/>
    <property type="molecule type" value="Genomic_DNA"/>
</dbReference>
<dbReference type="Pfam" id="PF00534">
    <property type="entry name" value="Glycos_transf_1"/>
    <property type="match status" value="1"/>
</dbReference>
<accession>A0A0R2NV74</accession>
<gene>
    <name evidence="4" type="ORF">DY78_GL002216</name>
</gene>
<keyword evidence="1" id="KW-0328">Glycosyltransferase</keyword>
<organism evidence="4 5">
    <name type="scientific">Lactiplantibacillus fabifermentans DSM 21115</name>
    <dbReference type="NCBI Taxonomy" id="1413187"/>
    <lineage>
        <taxon>Bacteria</taxon>
        <taxon>Bacillati</taxon>
        <taxon>Bacillota</taxon>
        <taxon>Bacilli</taxon>
        <taxon>Lactobacillales</taxon>
        <taxon>Lactobacillaceae</taxon>
        <taxon>Lactiplantibacillus</taxon>
    </lineage>
</organism>